<comment type="function">
    <text evidence="11">Catalyzes the transfer of the alpha-amino group from S-adenosyl-L-methionine (SAM) to 7-keto-8-aminopelargonic acid (KAPA) to form 7,8-diaminopelargonic acid (DAPA). It is the only aminotransferase known to utilize SAM as an amino donor.</text>
</comment>
<comment type="cofactor">
    <cofactor evidence="1 11">
        <name>pyridoxal 5'-phosphate</name>
        <dbReference type="ChEBI" id="CHEBI:597326"/>
    </cofactor>
</comment>
<dbReference type="SUPFAM" id="SSF53383">
    <property type="entry name" value="PLP-dependent transferases"/>
    <property type="match status" value="1"/>
</dbReference>
<dbReference type="EMBL" id="OBDZ01000003">
    <property type="protein sequence ID" value="SNY15953.1"/>
    <property type="molecule type" value="Genomic_DNA"/>
</dbReference>
<evidence type="ECO:0000313" key="14">
    <source>
        <dbReference type="Proteomes" id="UP000219573"/>
    </source>
</evidence>
<dbReference type="Proteomes" id="UP000219573">
    <property type="component" value="Unassembled WGS sequence"/>
</dbReference>
<evidence type="ECO:0000256" key="4">
    <source>
        <dbReference type="ARBA" id="ARBA00022490"/>
    </source>
</evidence>
<evidence type="ECO:0000256" key="10">
    <source>
        <dbReference type="ARBA" id="ARBA00060970"/>
    </source>
</evidence>
<proteinExistence type="inferred from homology"/>
<dbReference type="STRING" id="1413210.U472_14295"/>
<protein>
    <recommendedName>
        <fullName evidence="11">Adenosylmethionine-8-amino-7-oxononanoate aminotransferase</fullName>
        <ecNumber evidence="11">2.6.1.62</ecNumber>
    </recommendedName>
    <alternativeName>
        <fullName evidence="11">7,8-diamino-pelargonic acid aminotransferase</fullName>
        <shortName evidence="11">DAPA AT</shortName>
        <shortName evidence="11">DAPA aminotransferase</shortName>
    </alternativeName>
    <alternativeName>
        <fullName evidence="11">7,8-diaminononanoate synthase</fullName>
        <shortName evidence="11">DANS</shortName>
    </alternativeName>
    <alternativeName>
        <fullName evidence="11">Diaminopelargonic acid synthase</fullName>
    </alternativeName>
</protein>
<keyword evidence="6 11" id="KW-0808">Transferase</keyword>
<evidence type="ECO:0000256" key="12">
    <source>
        <dbReference type="SAM" id="Coils"/>
    </source>
</evidence>
<reference evidence="14" key="1">
    <citation type="submission" date="2017-09" db="EMBL/GenBank/DDBJ databases">
        <authorList>
            <person name="Varghese N."/>
            <person name="Submissions S."/>
        </authorList>
    </citation>
    <scope>NUCLEOTIDE SEQUENCE [LARGE SCALE GENOMIC DNA]</scope>
    <source>
        <strain evidence="14">MSL47</strain>
    </source>
</reference>
<evidence type="ECO:0000256" key="6">
    <source>
        <dbReference type="ARBA" id="ARBA00022679"/>
    </source>
</evidence>
<dbReference type="EC" id="2.6.1.62" evidence="11"/>
<dbReference type="Gene3D" id="3.40.640.10">
    <property type="entry name" value="Type I PLP-dependent aspartate aminotransferase-like (Major domain)"/>
    <property type="match status" value="1"/>
</dbReference>
<evidence type="ECO:0000256" key="5">
    <source>
        <dbReference type="ARBA" id="ARBA00022576"/>
    </source>
</evidence>
<feature type="binding site" evidence="11">
    <location>
        <position position="416"/>
    </location>
    <ligand>
        <name>substrate</name>
    </ligand>
</feature>
<gene>
    <name evidence="11" type="primary">bioA</name>
    <name evidence="13" type="ORF">SAMN06265827_103121</name>
</gene>
<feature type="modified residue" description="N6-(pyridoxal phosphate)lysine" evidence="11">
    <location>
        <position position="286"/>
    </location>
</feature>
<dbReference type="InterPro" id="IPR049704">
    <property type="entry name" value="Aminotrans_3_PPA_site"/>
</dbReference>
<feature type="binding site" evidence="11">
    <location>
        <position position="321"/>
    </location>
    <ligand>
        <name>substrate</name>
    </ligand>
</feature>
<evidence type="ECO:0000256" key="8">
    <source>
        <dbReference type="ARBA" id="ARBA00022756"/>
    </source>
</evidence>
<evidence type="ECO:0000256" key="11">
    <source>
        <dbReference type="HAMAP-Rule" id="MF_00834"/>
    </source>
</evidence>
<comment type="similarity">
    <text evidence="10 11">Belongs to the class-III pyridoxal-phosphate-dependent aminotransferase family. BioA subfamily.</text>
</comment>
<organism evidence="13 14">
    <name type="scientific">Orenia metallireducens</name>
    <dbReference type="NCBI Taxonomy" id="1413210"/>
    <lineage>
        <taxon>Bacteria</taxon>
        <taxon>Bacillati</taxon>
        <taxon>Bacillota</taxon>
        <taxon>Clostridia</taxon>
        <taxon>Halanaerobiales</taxon>
        <taxon>Halobacteroidaceae</taxon>
        <taxon>Orenia</taxon>
    </lineage>
</organism>
<evidence type="ECO:0000313" key="13">
    <source>
        <dbReference type="EMBL" id="SNY15953.1"/>
    </source>
</evidence>
<feature type="coiled-coil region" evidence="12">
    <location>
        <begin position="340"/>
        <end position="367"/>
    </location>
</feature>
<feature type="binding site" evidence="11">
    <location>
        <begin position="116"/>
        <end position="117"/>
    </location>
    <ligand>
        <name>pyridoxal 5'-phosphate</name>
        <dbReference type="ChEBI" id="CHEBI:597326"/>
    </ligand>
</feature>
<keyword evidence="7 11" id="KW-0949">S-adenosyl-L-methionine</keyword>
<dbReference type="FunFam" id="3.40.640.10:FF:000078">
    <property type="entry name" value="Adenosylmethionine-8-amino-7-oxononanoate aminotransferase"/>
    <property type="match status" value="1"/>
</dbReference>
<dbReference type="GO" id="GO:0004015">
    <property type="term" value="F:adenosylmethionine-8-amino-7-oxononanoate transaminase activity"/>
    <property type="evidence" value="ECO:0007669"/>
    <property type="project" value="UniProtKB-UniRule"/>
</dbReference>
<accession>A0A285FXZ0</accession>
<dbReference type="InterPro" id="IPR005814">
    <property type="entry name" value="Aminotrans_3"/>
</dbReference>
<comment type="pathway">
    <text evidence="11">Cofactor biosynthesis; biotin biosynthesis; 7,8-diaminononanoate from 8-amino-7-oxononanoate (SAM route): step 1/1.</text>
</comment>
<keyword evidence="5 11" id="KW-0032">Aminotransferase</keyword>
<evidence type="ECO:0000256" key="3">
    <source>
        <dbReference type="ARBA" id="ARBA00011738"/>
    </source>
</evidence>
<keyword evidence="8 11" id="KW-0093">Biotin biosynthesis</keyword>
<name>A0A285FXZ0_9FIRM</name>
<keyword evidence="4 11" id="KW-0963">Cytoplasm</keyword>
<feature type="binding site" evidence="11">
    <location>
        <position position="286"/>
    </location>
    <ligand>
        <name>substrate</name>
    </ligand>
</feature>
<dbReference type="CDD" id="cd00610">
    <property type="entry name" value="OAT_like"/>
    <property type="match status" value="1"/>
</dbReference>
<dbReference type="NCBIfam" id="TIGR00508">
    <property type="entry name" value="bioA"/>
    <property type="match status" value="1"/>
</dbReference>
<comment type="subcellular location">
    <subcellularLocation>
        <location evidence="2 11">Cytoplasm</location>
    </subcellularLocation>
</comment>
<feature type="binding site" evidence="11">
    <location>
        <position position="257"/>
    </location>
    <ligand>
        <name>pyridoxal 5'-phosphate</name>
        <dbReference type="ChEBI" id="CHEBI:597326"/>
    </ligand>
</feature>
<dbReference type="InterPro" id="IPR015422">
    <property type="entry name" value="PyrdxlP-dep_Trfase_small"/>
</dbReference>
<dbReference type="Pfam" id="PF00202">
    <property type="entry name" value="Aminotran_3"/>
    <property type="match status" value="1"/>
</dbReference>
<dbReference type="RefSeq" id="WP_097016591.1">
    <property type="nucleotide sequence ID" value="NZ_OBDZ01000003.1"/>
</dbReference>
<dbReference type="OrthoDB" id="9801052at2"/>
<feature type="binding site" evidence="11">
    <location>
        <position position="151"/>
    </location>
    <ligand>
        <name>substrate</name>
    </ligand>
</feature>
<evidence type="ECO:0000256" key="7">
    <source>
        <dbReference type="ARBA" id="ARBA00022691"/>
    </source>
</evidence>
<dbReference type="GO" id="GO:0005737">
    <property type="term" value="C:cytoplasm"/>
    <property type="evidence" value="ECO:0007669"/>
    <property type="project" value="UniProtKB-SubCell"/>
</dbReference>
<feature type="site" description="Participates in the substrate recognition with KAPA and in a stacking interaction with the adenine ring of SAM" evidence="11">
    <location>
        <position position="19"/>
    </location>
</feature>
<dbReference type="PANTHER" id="PTHR42684">
    <property type="entry name" value="ADENOSYLMETHIONINE-8-AMINO-7-OXONONANOATE AMINOTRANSFERASE"/>
    <property type="match status" value="1"/>
</dbReference>
<dbReference type="UniPathway" id="UPA00078">
    <property type="reaction ID" value="UER00160"/>
</dbReference>
<dbReference type="AlphaFoldDB" id="A0A285FXZ0"/>
<comment type="subunit">
    <text evidence="3 11">Homodimer.</text>
</comment>
<keyword evidence="14" id="KW-1185">Reference proteome</keyword>
<sequence length="451" mass="50778">MIEELSLLEKNKKYVWQPFTQMKEWVENEQLIIERGEGVKLYDTEGNSYYDGVSSIWLNVHGHQKKELNDAIKEQLEKISHTTMLGLANVPATELAEKLVQITPGGLNKVFYSDSGSTAVEIGLKMAFQYWQQIDEDCGSKDKFITLKNAYHGDTVGSVSVGGVDLFHKIYRPLLFDSLKAPSPYCYRCSFGEEEGKCNFSCIKELERMMKDHHREIAALVIEPLVQGAGGMITAPKGYLSKARELCDKYNILMLTDEVAVGFGRTGKMFACEHEGVSPDIMTVAKGISGGYLPISATLTTDEIYNAFYDDYASQKTFFHGHSFTGNPLAAAVSLANIDLFEKEEIIKKLQDKIKLAQNKLESFKELKHVGDIRQQGLMVGIELVKDKKSKEEYPWEQRKGVKVCMVAREKGMIIRPLGNVVVFMPPLCSTKEELTEMLEIIYESIVEVTE</sequence>
<keyword evidence="9 11" id="KW-0663">Pyridoxal phosphate</keyword>
<evidence type="ECO:0000256" key="1">
    <source>
        <dbReference type="ARBA" id="ARBA00001933"/>
    </source>
</evidence>
<dbReference type="PROSITE" id="PS00600">
    <property type="entry name" value="AA_TRANSFER_CLASS_3"/>
    <property type="match status" value="1"/>
</dbReference>
<dbReference type="PIRSF" id="PIRSF000521">
    <property type="entry name" value="Transaminase_4ab_Lys_Orn"/>
    <property type="match status" value="1"/>
</dbReference>
<dbReference type="PANTHER" id="PTHR42684:SF17">
    <property type="entry name" value="ADENOSYLMETHIONINE-8-AMINO-7-OXONONANOATE AMINOTRANSFERASE"/>
    <property type="match status" value="1"/>
</dbReference>
<comment type="caution">
    <text evidence="11">Lacks conserved residue(s) required for the propagation of feature annotation.</text>
</comment>
<dbReference type="InterPro" id="IPR015421">
    <property type="entry name" value="PyrdxlP-dep_Trfase_major"/>
</dbReference>
<evidence type="ECO:0000256" key="2">
    <source>
        <dbReference type="ARBA" id="ARBA00004496"/>
    </source>
</evidence>
<dbReference type="InterPro" id="IPR015424">
    <property type="entry name" value="PyrdxlP-dep_Trfase"/>
</dbReference>
<dbReference type="GO" id="GO:0009102">
    <property type="term" value="P:biotin biosynthetic process"/>
    <property type="evidence" value="ECO:0007669"/>
    <property type="project" value="UniProtKB-UniRule"/>
</dbReference>
<comment type="catalytic activity">
    <reaction evidence="11">
        <text>(8S)-8-amino-7-oxononanoate + S-adenosyl-L-methionine = S-adenosyl-4-methylsulfanyl-2-oxobutanoate + (7R,8S)-7,8-diammoniononanoate</text>
        <dbReference type="Rhea" id="RHEA:16861"/>
        <dbReference type="ChEBI" id="CHEBI:16490"/>
        <dbReference type="ChEBI" id="CHEBI:59789"/>
        <dbReference type="ChEBI" id="CHEBI:149468"/>
        <dbReference type="ChEBI" id="CHEBI:149469"/>
        <dbReference type="EC" id="2.6.1.62"/>
    </reaction>
</comment>
<keyword evidence="12" id="KW-0175">Coiled coil</keyword>
<dbReference type="GO" id="GO:0030170">
    <property type="term" value="F:pyridoxal phosphate binding"/>
    <property type="evidence" value="ECO:0007669"/>
    <property type="project" value="UniProtKB-UniRule"/>
</dbReference>
<feature type="binding site" evidence="11">
    <location>
        <begin position="322"/>
        <end position="323"/>
    </location>
    <ligand>
        <name>pyridoxal 5'-phosphate</name>
        <dbReference type="ChEBI" id="CHEBI:597326"/>
    </ligand>
</feature>
<dbReference type="Gene3D" id="3.90.1150.10">
    <property type="entry name" value="Aspartate Aminotransferase, domain 1"/>
    <property type="match status" value="1"/>
</dbReference>
<dbReference type="HAMAP" id="MF_00834">
    <property type="entry name" value="BioA"/>
    <property type="match status" value="1"/>
</dbReference>
<dbReference type="InterPro" id="IPR005815">
    <property type="entry name" value="BioA"/>
</dbReference>
<evidence type="ECO:0000256" key="9">
    <source>
        <dbReference type="ARBA" id="ARBA00022898"/>
    </source>
</evidence>